<dbReference type="RefSeq" id="WP_012106542.1">
    <property type="nucleotide sequence ID" value="NC_009712.1"/>
</dbReference>
<evidence type="ECO:0000313" key="3">
    <source>
        <dbReference type="Proteomes" id="UP000002408"/>
    </source>
</evidence>
<dbReference type="eggNOG" id="arCOG04806">
    <property type="taxonomic scope" value="Archaea"/>
</dbReference>
<keyword evidence="2" id="KW-0560">Oxidoreductase</keyword>
<accession>A7I704</accession>
<gene>
    <name evidence="2" type="ordered locus">Mboo_0997</name>
</gene>
<dbReference type="AlphaFoldDB" id="A7I704"/>
<dbReference type="HOGENOM" id="CLU_131496_11_1_2"/>
<dbReference type="SUPFAM" id="SSF54909">
    <property type="entry name" value="Dimeric alpha+beta barrel"/>
    <property type="match status" value="1"/>
</dbReference>
<organism evidence="2 3">
    <name type="scientific">Methanoregula boonei (strain DSM 21154 / JCM 14090 / 6A8)</name>
    <dbReference type="NCBI Taxonomy" id="456442"/>
    <lineage>
        <taxon>Archaea</taxon>
        <taxon>Methanobacteriati</taxon>
        <taxon>Methanobacteriota</taxon>
        <taxon>Stenosarchaea group</taxon>
        <taxon>Methanomicrobia</taxon>
        <taxon>Methanomicrobiales</taxon>
        <taxon>Methanoregulaceae</taxon>
        <taxon>Methanoregula</taxon>
    </lineage>
</organism>
<dbReference type="PANTHER" id="PTHR33336:SF15">
    <property type="entry name" value="ABM DOMAIN-CONTAINING PROTEIN"/>
    <property type="match status" value="1"/>
</dbReference>
<dbReference type="KEGG" id="mbn:Mboo_0997"/>
<proteinExistence type="predicted"/>
<feature type="domain" description="ABM" evidence="1">
    <location>
        <begin position="2"/>
        <end position="91"/>
    </location>
</feature>
<reference evidence="3" key="1">
    <citation type="journal article" date="2015" name="Microbiology">
        <title>Genome of Methanoregula boonei 6A8 reveals adaptations to oligotrophic peatland environments.</title>
        <authorList>
            <person name="Braeuer S."/>
            <person name="Cadillo-Quiroz H."/>
            <person name="Kyrpides N."/>
            <person name="Woyke T."/>
            <person name="Goodwin L."/>
            <person name="Detter C."/>
            <person name="Podell S."/>
            <person name="Yavitt J.B."/>
            <person name="Zinder S.H."/>
        </authorList>
    </citation>
    <scope>NUCLEOTIDE SEQUENCE [LARGE SCALE GENOMIC DNA]</scope>
    <source>
        <strain evidence="3">DSM 21154 / JCM 14090 / 6A8</strain>
    </source>
</reference>
<dbReference type="Pfam" id="PF03992">
    <property type="entry name" value="ABM"/>
    <property type="match status" value="1"/>
</dbReference>
<dbReference type="GeneID" id="5411674"/>
<dbReference type="InterPro" id="IPR011008">
    <property type="entry name" value="Dimeric_a/b-barrel"/>
</dbReference>
<protein>
    <submittedName>
        <fullName evidence="2">Antibiotic biosynthesis monooxygenase</fullName>
    </submittedName>
</protein>
<dbReference type="EMBL" id="CP000780">
    <property type="protein sequence ID" value="ABS55515.1"/>
    <property type="molecule type" value="Genomic_DNA"/>
</dbReference>
<dbReference type="Gene3D" id="3.30.70.100">
    <property type="match status" value="1"/>
</dbReference>
<dbReference type="Proteomes" id="UP000002408">
    <property type="component" value="Chromosome"/>
</dbReference>
<dbReference type="STRING" id="456442.Mboo_0997"/>
<dbReference type="PANTHER" id="PTHR33336">
    <property type="entry name" value="QUINOL MONOOXYGENASE YGIN-RELATED"/>
    <property type="match status" value="1"/>
</dbReference>
<name>A7I704_METB6</name>
<dbReference type="OrthoDB" id="8931at2157"/>
<dbReference type="PROSITE" id="PS51725">
    <property type="entry name" value="ABM"/>
    <property type="match status" value="1"/>
</dbReference>
<dbReference type="InterPro" id="IPR050744">
    <property type="entry name" value="AI-2_Isomerase_LsrG"/>
</dbReference>
<keyword evidence="3" id="KW-1185">Reference proteome</keyword>
<keyword evidence="2" id="KW-0503">Monooxygenase</keyword>
<evidence type="ECO:0000313" key="2">
    <source>
        <dbReference type="EMBL" id="ABS55515.1"/>
    </source>
</evidence>
<evidence type="ECO:0000259" key="1">
    <source>
        <dbReference type="PROSITE" id="PS51725"/>
    </source>
</evidence>
<dbReference type="InterPro" id="IPR007138">
    <property type="entry name" value="ABM_dom"/>
</dbReference>
<sequence>MLLVDAACNILPERREDFLSETDKIIPVVRKEAGCTRYELLCDPANPGQCHFIEEWESRRHLDEHLARPHMKEYLAKTAAHHSAPTRLTVYEISGVQSAILGP</sequence>
<dbReference type="GO" id="GO:0004497">
    <property type="term" value="F:monooxygenase activity"/>
    <property type="evidence" value="ECO:0007669"/>
    <property type="project" value="UniProtKB-KW"/>
</dbReference>